<sequence>MKLILVLGVCVAFLSAILTGGYEDKPGTNQKKKRGNQPT</sequence>
<dbReference type="Proteomes" id="UP000254519">
    <property type="component" value="Unassembled WGS sequence"/>
</dbReference>
<reference evidence="1 2" key="1">
    <citation type="submission" date="2018-06" db="EMBL/GenBank/DDBJ databases">
        <authorList>
            <consortium name="Pathogen Informatics"/>
            <person name="Doyle S."/>
        </authorList>
    </citation>
    <scope>NUCLEOTIDE SEQUENCE [LARGE SCALE GENOMIC DNA]</scope>
    <source>
        <strain evidence="2">ATCC 11859 / DSM 33 / NCIB 8841 / NCTC 4822</strain>
    </source>
</reference>
<protein>
    <submittedName>
        <fullName evidence="1">Uncharacterized protein</fullName>
    </submittedName>
</protein>
<evidence type="ECO:0000313" key="2">
    <source>
        <dbReference type="Proteomes" id="UP000254519"/>
    </source>
</evidence>
<accession>A0A380CAI6</accession>
<dbReference type="AlphaFoldDB" id="A0A380CAI6"/>
<keyword evidence="2" id="KW-1185">Reference proteome</keyword>
<dbReference type="EMBL" id="UGYZ01000002">
    <property type="protein sequence ID" value="SUJ16579.1"/>
    <property type="molecule type" value="Genomic_DNA"/>
</dbReference>
<organism evidence="1 2">
    <name type="scientific">Sporosarcina pasteurii</name>
    <name type="common">Bacillus pasteurii</name>
    <dbReference type="NCBI Taxonomy" id="1474"/>
    <lineage>
        <taxon>Bacteria</taxon>
        <taxon>Bacillati</taxon>
        <taxon>Bacillota</taxon>
        <taxon>Bacilli</taxon>
        <taxon>Bacillales</taxon>
        <taxon>Caryophanaceae</taxon>
        <taxon>Sporosarcina</taxon>
    </lineage>
</organism>
<evidence type="ECO:0000313" key="1">
    <source>
        <dbReference type="EMBL" id="SUJ16579.1"/>
    </source>
</evidence>
<proteinExistence type="predicted"/>
<gene>
    <name evidence="1" type="ORF">NCTC4822_02704</name>
</gene>
<name>A0A380CAI6_SPOPA</name>